<comment type="caution">
    <text evidence="2">The sequence shown here is derived from an EMBL/GenBank/DDBJ whole genome shotgun (WGS) entry which is preliminary data.</text>
</comment>
<organism evidence="2 3">
    <name type="scientific">candidate division WS6 bacterium GW2011_GWE1_34_7</name>
    <dbReference type="NCBI Taxonomy" id="1619093"/>
    <lineage>
        <taxon>Bacteria</taxon>
        <taxon>Candidatus Dojkabacteria</taxon>
    </lineage>
</organism>
<feature type="transmembrane region" description="Helical" evidence="1">
    <location>
        <begin position="58"/>
        <end position="79"/>
    </location>
</feature>
<feature type="transmembrane region" description="Helical" evidence="1">
    <location>
        <begin position="91"/>
        <end position="107"/>
    </location>
</feature>
<gene>
    <name evidence="2" type="ORF">UR61_C0057G0002</name>
</gene>
<accession>A0A0G0BK22</accession>
<protein>
    <submittedName>
        <fullName evidence="2">Uncharacterized protein</fullName>
    </submittedName>
</protein>
<feature type="transmembrane region" description="Helical" evidence="1">
    <location>
        <begin position="143"/>
        <end position="163"/>
    </location>
</feature>
<keyword evidence="1" id="KW-1133">Transmembrane helix</keyword>
<reference evidence="2 3" key="1">
    <citation type="journal article" date="2015" name="Nature">
        <title>rRNA introns, odd ribosomes, and small enigmatic genomes across a large radiation of phyla.</title>
        <authorList>
            <person name="Brown C.T."/>
            <person name="Hug L.A."/>
            <person name="Thomas B.C."/>
            <person name="Sharon I."/>
            <person name="Castelle C.J."/>
            <person name="Singh A."/>
            <person name="Wilkins M.J."/>
            <person name="Williams K.H."/>
            <person name="Banfield J.F."/>
        </authorList>
    </citation>
    <scope>NUCLEOTIDE SEQUENCE [LARGE SCALE GENOMIC DNA]</scope>
</reference>
<feature type="transmembrane region" description="Helical" evidence="1">
    <location>
        <begin position="6"/>
        <end position="23"/>
    </location>
</feature>
<keyword evidence="1" id="KW-0472">Membrane</keyword>
<keyword evidence="1" id="KW-0812">Transmembrane</keyword>
<dbReference type="Proteomes" id="UP000033866">
    <property type="component" value="Unassembled WGS sequence"/>
</dbReference>
<dbReference type="EMBL" id="LBPV01000057">
    <property type="protein sequence ID" value="KKP63986.1"/>
    <property type="molecule type" value="Genomic_DNA"/>
</dbReference>
<dbReference type="AlphaFoldDB" id="A0A0G0BK22"/>
<evidence type="ECO:0000313" key="3">
    <source>
        <dbReference type="Proteomes" id="UP000033866"/>
    </source>
</evidence>
<name>A0A0G0BK22_9BACT</name>
<feature type="transmembrane region" description="Helical" evidence="1">
    <location>
        <begin position="113"/>
        <end position="131"/>
    </location>
</feature>
<evidence type="ECO:0000256" key="1">
    <source>
        <dbReference type="SAM" id="Phobius"/>
    </source>
</evidence>
<feature type="transmembrane region" description="Helical" evidence="1">
    <location>
        <begin position="35"/>
        <end position="52"/>
    </location>
</feature>
<feature type="transmembrane region" description="Helical" evidence="1">
    <location>
        <begin position="169"/>
        <end position="189"/>
    </location>
</feature>
<evidence type="ECO:0000313" key="2">
    <source>
        <dbReference type="EMBL" id="KKP63986.1"/>
    </source>
</evidence>
<proteinExistence type="predicted"/>
<sequence length="199" mass="22128">MIDERFVYLGVLLSLIGGLKYVIDTLKGKAKPNRVTWLLWSVAPLLAFSAEIQKGVGIQSLMTLIVGVNPLLVFFASFINKHSYWKLNKIDYFYGALALAGIIAWKITGDGNIAIIFSILADGFASLPTVIKSFKNPETESSAIYIFSGINAIITLLTIKSWTFAHWGFPAYFVIICTILVLLIHFKLGKVIIKHQTKM</sequence>